<keyword evidence="2" id="KW-1185">Reference proteome</keyword>
<sequence length="193" mass="20513">MSGVGSRALVLGSGGITGIAWELGVLAGLAERGVDLGTADLVVGTSAGAVVGASAEYTARYRLELAERVAEPRTRMRPYPLARFLLVMVTTSDPRAFRRKAGRLALAARVEGEAERRRTVASWLPDGERWPPAALSATSRVVLVRPDPDARAAMGRSITDKLDPSRRKAAALAGFAQAAAEAERVSEVWHPRA</sequence>
<dbReference type="InterPro" id="IPR016035">
    <property type="entry name" value="Acyl_Trfase/lysoPLipase"/>
</dbReference>
<dbReference type="EMBL" id="NKYE01000007">
    <property type="protein sequence ID" value="OZM72793.1"/>
    <property type="molecule type" value="Genomic_DNA"/>
</dbReference>
<comment type="caution">
    <text evidence="1">The sequence shown here is derived from an EMBL/GenBank/DDBJ whole genome shotgun (WGS) entry which is preliminary data.</text>
</comment>
<name>A0A263D2V2_9PSEU</name>
<protein>
    <submittedName>
        <fullName evidence="1">Uncharacterized protein</fullName>
    </submittedName>
</protein>
<proteinExistence type="predicted"/>
<accession>A0A263D2V2</accession>
<dbReference type="OrthoDB" id="2339873at2"/>
<dbReference type="AlphaFoldDB" id="A0A263D2V2"/>
<organism evidence="1 2">
    <name type="scientific">Amycolatopsis antarctica</name>
    <dbReference type="NCBI Taxonomy" id="1854586"/>
    <lineage>
        <taxon>Bacteria</taxon>
        <taxon>Bacillati</taxon>
        <taxon>Actinomycetota</taxon>
        <taxon>Actinomycetes</taxon>
        <taxon>Pseudonocardiales</taxon>
        <taxon>Pseudonocardiaceae</taxon>
        <taxon>Amycolatopsis</taxon>
    </lineage>
</organism>
<gene>
    <name evidence="1" type="ORF">CFN78_14365</name>
</gene>
<evidence type="ECO:0000313" key="2">
    <source>
        <dbReference type="Proteomes" id="UP000242444"/>
    </source>
</evidence>
<dbReference type="SUPFAM" id="SSF52151">
    <property type="entry name" value="FabD/lysophospholipase-like"/>
    <property type="match status" value="1"/>
</dbReference>
<dbReference type="InParanoid" id="A0A263D2V2"/>
<dbReference type="RefSeq" id="WP_094863270.1">
    <property type="nucleotide sequence ID" value="NZ_NKYE01000007.1"/>
</dbReference>
<evidence type="ECO:0000313" key="1">
    <source>
        <dbReference type="EMBL" id="OZM72793.1"/>
    </source>
</evidence>
<dbReference type="Proteomes" id="UP000242444">
    <property type="component" value="Unassembled WGS sequence"/>
</dbReference>
<dbReference type="Gene3D" id="3.40.1090.10">
    <property type="entry name" value="Cytosolic phospholipase A2 catalytic domain"/>
    <property type="match status" value="1"/>
</dbReference>
<reference evidence="1 2" key="1">
    <citation type="submission" date="2017-07" db="EMBL/GenBank/DDBJ databases">
        <title>Amycolatopsis antarcticus sp. nov., isolated from the surface of an Antarcticus brown macroalga.</title>
        <authorList>
            <person name="Wang J."/>
            <person name="Leiva S."/>
            <person name="Huang J."/>
            <person name="Huang Y."/>
        </authorList>
    </citation>
    <scope>NUCLEOTIDE SEQUENCE [LARGE SCALE GENOMIC DNA]</scope>
    <source>
        <strain evidence="1 2">AU-G6</strain>
    </source>
</reference>